<accession>A0A1I1L291</accession>
<evidence type="ECO:0000313" key="2">
    <source>
        <dbReference type="Proteomes" id="UP000182192"/>
    </source>
</evidence>
<reference evidence="1 2" key="1">
    <citation type="submission" date="2016-10" db="EMBL/GenBank/DDBJ databases">
        <authorList>
            <person name="de Groot N.N."/>
        </authorList>
    </citation>
    <scope>NUCLEOTIDE SEQUENCE [LARGE SCALE GENOMIC DNA]</scope>
    <source>
        <strain evidence="1 2">AR67</strain>
    </source>
</reference>
<dbReference type="EMBL" id="FOKQ01000017">
    <property type="protein sequence ID" value="SFC67149.1"/>
    <property type="molecule type" value="Genomic_DNA"/>
</dbReference>
<dbReference type="OrthoDB" id="1815182at2"/>
<name>A0A1I1L291_RUMAL</name>
<protein>
    <submittedName>
        <fullName evidence="1">Uncharacterized protein</fullName>
    </submittedName>
</protein>
<sequence length="473" mass="54680">MSNITEWYTRHAKRVDKKYYAKGESIYVLHRRTLQTAKSIIDLINDIPADDLFLELYMLVKDKEFGNFVGRYQYVLEMAKEKPDTFAEQLYEFYVKMAANIKKNNYYQGFFEFMSYFQNEDMRVMDVKQQLVYRAYVNLLMNQTEFLRKNKFDLNKMVAGVTTKGELIEVDDICPSLDFCVHEIEHIALMTPDKLNPDTMVKVYAKRGYKINSWEDTEVLRVMQQLHTNVVAYLTPYINEFTIDIIPHASFNPALGAYLKAVPILLKDSDALKDTLCHRRKTLSANGLKIHFENSTFTKDVLLKEIYHNGAIVCLYRLETAQGETAGFYNTQTKQFVSMFTHTEEQTTLLGNYVENTILWCYAAFVGSDTSILPTAESYNEYLSDPTAEITFTSIGGKLRVPTGTKHIRTIAGDNRYETEVKHISGYIRKLPEGQKASERAVTLAQSLGYDLADNETYVQPFERSSWIINKNR</sequence>
<dbReference type="AlphaFoldDB" id="A0A1I1L291"/>
<proteinExistence type="predicted"/>
<evidence type="ECO:0000313" key="1">
    <source>
        <dbReference type="EMBL" id="SFC67149.1"/>
    </source>
</evidence>
<dbReference type="Proteomes" id="UP000182192">
    <property type="component" value="Unassembled WGS sequence"/>
</dbReference>
<dbReference type="RefSeq" id="WP_074961737.1">
    <property type="nucleotide sequence ID" value="NZ_FOKQ01000017.1"/>
</dbReference>
<gene>
    <name evidence="1" type="ORF">SAMN02910406_02162</name>
</gene>
<organism evidence="1 2">
    <name type="scientific">Ruminococcus albus</name>
    <dbReference type="NCBI Taxonomy" id="1264"/>
    <lineage>
        <taxon>Bacteria</taxon>
        <taxon>Bacillati</taxon>
        <taxon>Bacillota</taxon>
        <taxon>Clostridia</taxon>
        <taxon>Eubacteriales</taxon>
        <taxon>Oscillospiraceae</taxon>
        <taxon>Ruminococcus</taxon>
    </lineage>
</organism>